<dbReference type="GO" id="GO:0003676">
    <property type="term" value="F:nucleic acid binding"/>
    <property type="evidence" value="ECO:0007669"/>
    <property type="project" value="InterPro"/>
</dbReference>
<dbReference type="Proteomes" id="UP000193529">
    <property type="component" value="Unassembled WGS sequence"/>
</dbReference>
<reference evidence="3 4" key="1">
    <citation type="submission" date="2016-01" db="EMBL/GenBank/DDBJ databases">
        <title>The new phylogeny of the genus Mycobacterium.</title>
        <authorList>
            <person name="Tarcisio F."/>
            <person name="Conor M."/>
            <person name="Antonella G."/>
            <person name="Elisabetta G."/>
            <person name="Giulia F.S."/>
            <person name="Sara T."/>
            <person name="Anna F."/>
            <person name="Clotilde B."/>
            <person name="Roberto B."/>
            <person name="Veronica D.S."/>
            <person name="Fabio R."/>
            <person name="Monica P."/>
            <person name="Olivier J."/>
            <person name="Enrico T."/>
            <person name="Nicola S."/>
        </authorList>
    </citation>
    <scope>NUCLEOTIDE SEQUENCE [LARGE SCALE GENOMIC DNA]</scope>
    <source>
        <strain evidence="3 4">DSM 44572</strain>
    </source>
</reference>
<accession>A0A1X1ZC79</accession>
<name>A0A1X1ZC79_9MYCO</name>
<keyword evidence="3" id="KW-0255">Endonuclease</keyword>
<dbReference type="GO" id="GO:0004519">
    <property type="term" value="F:endonuclease activity"/>
    <property type="evidence" value="ECO:0007669"/>
    <property type="project" value="UniProtKB-KW"/>
</dbReference>
<feature type="region of interest" description="Disordered" evidence="1">
    <location>
        <begin position="1"/>
        <end position="39"/>
    </location>
</feature>
<dbReference type="Pfam" id="PF01844">
    <property type="entry name" value="HNH"/>
    <property type="match status" value="1"/>
</dbReference>
<organism evidence="3 4">
    <name type="scientific">Mycobacterium palustre</name>
    <dbReference type="NCBI Taxonomy" id="153971"/>
    <lineage>
        <taxon>Bacteria</taxon>
        <taxon>Bacillati</taxon>
        <taxon>Actinomycetota</taxon>
        <taxon>Actinomycetes</taxon>
        <taxon>Mycobacteriales</taxon>
        <taxon>Mycobacteriaceae</taxon>
        <taxon>Mycobacterium</taxon>
        <taxon>Mycobacterium simiae complex</taxon>
    </lineage>
</organism>
<protein>
    <submittedName>
        <fullName evidence="3">HNH endonuclease</fullName>
    </submittedName>
</protein>
<sequence length="112" mass="12577">MPYAAPRACSRCGSPTPKGQRCPCRPAWEGSTHPGDDARMQELRRDKLTADPVCEWTSPNGRCRRPADQVDHIVPLAEGGARYDWDNLQSLCTPHHKQKTTQDALRGKKRAR</sequence>
<keyword evidence="3" id="KW-0378">Hydrolase</keyword>
<dbReference type="SMART" id="SM00507">
    <property type="entry name" value="HNHc"/>
    <property type="match status" value="1"/>
</dbReference>
<dbReference type="Gene3D" id="1.10.30.50">
    <property type="match status" value="1"/>
</dbReference>
<evidence type="ECO:0000259" key="2">
    <source>
        <dbReference type="SMART" id="SM00507"/>
    </source>
</evidence>
<evidence type="ECO:0000313" key="3">
    <source>
        <dbReference type="EMBL" id="ORW20918.1"/>
    </source>
</evidence>
<feature type="domain" description="HNH nuclease" evidence="2">
    <location>
        <begin position="42"/>
        <end position="97"/>
    </location>
</feature>
<evidence type="ECO:0000313" key="4">
    <source>
        <dbReference type="Proteomes" id="UP000193529"/>
    </source>
</evidence>
<dbReference type="AlphaFoldDB" id="A0A1X1ZC79"/>
<dbReference type="STRING" id="153971.AWC19_14235"/>
<dbReference type="CDD" id="cd00085">
    <property type="entry name" value="HNHc"/>
    <property type="match status" value="1"/>
</dbReference>
<dbReference type="InterPro" id="IPR003615">
    <property type="entry name" value="HNH_nuc"/>
</dbReference>
<gene>
    <name evidence="3" type="ORF">AWC19_14235</name>
</gene>
<dbReference type="EMBL" id="LQPJ01000121">
    <property type="protein sequence ID" value="ORW20918.1"/>
    <property type="molecule type" value="Genomic_DNA"/>
</dbReference>
<dbReference type="GO" id="GO:0008270">
    <property type="term" value="F:zinc ion binding"/>
    <property type="evidence" value="ECO:0007669"/>
    <property type="project" value="InterPro"/>
</dbReference>
<keyword evidence="4" id="KW-1185">Reference proteome</keyword>
<proteinExistence type="predicted"/>
<evidence type="ECO:0000256" key="1">
    <source>
        <dbReference type="SAM" id="MobiDB-lite"/>
    </source>
</evidence>
<dbReference type="InterPro" id="IPR002711">
    <property type="entry name" value="HNH"/>
</dbReference>
<feature type="region of interest" description="Disordered" evidence="1">
    <location>
        <begin position="93"/>
        <end position="112"/>
    </location>
</feature>
<comment type="caution">
    <text evidence="3">The sequence shown here is derived from an EMBL/GenBank/DDBJ whole genome shotgun (WGS) entry which is preliminary data.</text>
</comment>
<keyword evidence="3" id="KW-0540">Nuclease</keyword>